<proteinExistence type="predicted"/>
<dbReference type="EMBL" id="JBEZVE010000009">
    <property type="protein sequence ID" value="MEU3782690.1"/>
    <property type="molecule type" value="Genomic_DNA"/>
</dbReference>
<organism evidence="2 3">
    <name type="scientific">Streptomyces sp. 900129855</name>
    <dbReference type="NCBI Taxonomy" id="3155129"/>
    <lineage>
        <taxon>Bacteria</taxon>
        <taxon>Bacillati</taxon>
        <taxon>Actinomycetota</taxon>
        <taxon>Actinomycetes</taxon>
        <taxon>Kitasatosporales</taxon>
        <taxon>Streptomycetaceae</taxon>
        <taxon>Streptomyces</taxon>
    </lineage>
</organism>
<evidence type="ECO:0000313" key="2">
    <source>
        <dbReference type="EMBL" id="MEU3782690.1"/>
    </source>
</evidence>
<dbReference type="Proteomes" id="UP001550739">
    <property type="component" value="Unassembled WGS sequence"/>
</dbReference>
<gene>
    <name evidence="2" type="ORF">AB0E89_19320</name>
</gene>
<reference evidence="2 3" key="1">
    <citation type="submission" date="2024-06" db="EMBL/GenBank/DDBJ databases">
        <title>The Natural Products Discovery Center: Release of the First 8490 Sequenced Strains for Exploring Actinobacteria Biosynthetic Diversity.</title>
        <authorList>
            <person name="Kalkreuter E."/>
            <person name="Kautsar S.A."/>
            <person name="Yang D."/>
            <person name="Bader C.D."/>
            <person name="Teijaro C.N."/>
            <person name="Fluegel L."/>
            <person name="Davis C.M."/>
            <person name="Simpson J.R."/>
            <person name="Lauterbach L."/>
            <person name="Steele A.D."/>
            <person name="Gui C."/>
            <person name="Meng S."/>
            <person name="Li G."/>
            <person name="Viehrig K."/>
            <person name="Ye F."/>
            <person name="Su P."/>
            <person name="Kiefer A.F."/>
            <person name="Nichols A."/>
            <person name="Cepeda A.J."/>
            <person name="Yan W."/>
            <person name="Fan B."/>
            <person name="Jiang Y."/>
            <person name="Adhikari A."/>
            <person name="Zheng C.-J."/>
            <person name="Schuster L."/>
            <person name="Cowan T.M."/>
            <person name="Smanski M.J."/>
            <person name="Chevrette M.G."/>
            <person name="De Carvalho L.P.S."/>
            <person name="Shen B."/>
        </authorList>
    </citation>
    <scope>NUCLEOTIDE SEQUENCE [LARGE SCALE GENOMIC DNA]</scope>
    <source>
        <strain evidence="2 3">NPDC033843</strain>
    </source>
</reference>
<evidence type="ECO:0008006" key="4">
    <source>
        <dbReference type="Google" id="ProtNLM"/>
    </source>
</evidence>
<evidence type="ECO:0000313" key="3">
    <source>
        <dbReference type="Proteomes" id="UP001550739"/>
    </source>
</evidence>
<comment type="caution">
    <text evidence="2">The sequence shown here is derived from an EMBL/GenBank/DDBJ whole genome shotgun (WGS) entry which is preliminary data.</text>
</comment>
<evidence type="ECO:0000256" key="1">
    <source>
        <dbReference type="SAM" id="MobiDB-lite"/>
    </source>
</evidence>
<name>A0ABV2ZJM5_9ACTN</name>
<feature type="region of interest" description="Disordered" evidence="1">
    <location>
        <begin position="1"/>
        <end position="24"/>
    </location>
</feature>
<dbReference type="RefSeq" id="WP_361703517.1">
    <property type="nucleotide sequence ID" value="NZ_JBEZVE010000009.1"/>
</dbReference>
<feature type="compositionally biased region" description="Low complexity" evidence="1">
    <location>
        <begin position="9"/>
        <end position="21"/>
    </location>
</feature>
<protein>
    <recommendedName>
        <fullName evidence="4">DUF397 domain-containing protein</fullName>
    </recommendedName>
</protein>
<keyword evidence="3" id="KW-1185">Reference proteome</keyword>
<accession>A0ABV2ZJM5</accession>
<sequence length="60" mass="6519">MTHTAQEQHPSTSTTHSSSTPVACAQLISPHARAYASRHGDPLKWSAEKWRTYLELGGGS</sequence>